<organism evidence="1 2">
    <name type="scientific">Chitinophaga filiformis</name>
    <name type="common">Myxococcus filiformis</name>
    <name type="synonym">Flexibacter filiformis</name>
    <dbReference type="NCBI Taxonomy" id="104663"/>
    <lineage>
        <taxon>Bacteria</taxon>
        <taxon>Pseudomonadati</taxon>
        <taxon>Bacteroidota</taxon>
        <taxon>Chitinophagia</taxon>
        <taxon>Chitinophagales</taxon>
        <taxon>Chitinophagaceae</taxon>
        <taxon>Chitinophaga</taxon>
    </lineage>
</organism>
<dbReference type="AlphaFoldDB" id="A0A1G7H8U3"/>
<reference evidence="2" key="1">
    <citation type="submission" date="2016-10" db="EMBL/GenBank/DDBJ databases">
        <authorList>
            <person name="Varghese N."/>
            <person name="Submissions S."/>
        </authorList>
    </citation>
    <scope>NUCLEOTIDE SEQUENCE [LARGE SCALE GENOMIC DNA]</scope>
    <source>
        <strain evidence="2">DSM 527</strain>
    </source>
</reference>
<dbReference type="EMBL" id="FNBN01000001">
    <property type="protein sequence ID" value="SDE96781.1"/>
    <property type="molecule type" value="Genomic_DNA"/>
</dbReference>
<dbReference type="Proteomes" id="UP000199045">
    <property type="component" value="Unassembled WGS sequence"/>
</dbReference>
<evidence type="ECO:0000313" key="1">
    <source>
        <dbReference type="EMBL" id="SDE96781.1"/>
    </source>
</evidence>
<evidence type="ECO:0000313" key="2">
    <source>
        <dbReference type="Proteomes" id="UP000199045"/>
    </source>
</evidence>
<accession>A0A1G7H8U3</accession>
<proteinExistence type="predicted"/>
<name>A0A1G7H8U3_CHIFI</name>
<protein>
    <recommendedName>
        <fullName evidence="3">YCII-related domain-containing protein</fullName>
    </recommendedName>
</protein>
<dbReference type="STRING" id="104663.SAMN04488121_101359"/>
<sequence length="93" mass="10383">MNYGQPHGVLLFFNRGKNWSREDRMAYLAAQTAFYGQLQQQGKVLQTSRLVHEEGLFVSLSISSDTELCTILANDPAIQAEVSQVIHAVPVTF</sequence>
<dbReference type="RefSeq" id="WP_089828515.1">
    <property type="nucleotide sequence ID" value="NZ_FNBN01000001.1"/>
</dbReference>
<gene>
    <name evidence="1" type="ORF">SAMN04488121_101359</name>
</gene>
<dbReference type="OrthoDB" id="674418at2"/>
<evidence type="ECO:0008006" key="3">
    <source>
        <dbReference type="Google" id="ProtNLM"/>
    </source>
</evidence>